<evidence type="ECO:0000313" key="2">
    <source>
        <dbReference type="EMBL" id="MDT2249926.1"/>
    </source>
</evidence>
<dbReference type="Pfam" id="PF06114">
    <property type="entry name" value="Peptidase_M78"/>
    <property type="match status" value="1"/>
</dbReference>
<reference evidence="2" key="1">
    <citation type="journal article" date="2023" name="J. Vet. Diagn. Invest.">
        <title>Oxytetracycline-resistant Paenibacillus larvae identified in commercial beekeeping operations in Saskatchewan using pooled honey sampling.</title>
        <authorList>
            <person name="Obshta O."/>
            <person name="Zabrodski M.W."/>
            <person name="Soomro T."/>
            <person name="Wilson G."/>
            <person name="Masood F."/>
            <person name="Thebeau J."/>
            <person name="Silva M.C.B."/>
            <person name="Biganski S."/>
            <person name="Kozii I.V."/>
            <person name="Koziy R.V."/>
            <person name="Raza M.F."/>
            <person name="Jose M.S."/>
            <person name="Simko E."/>
            <person name="Wood S.C."/>
        </authorList>
    </citation>
    <scope>NUCLEOTIDE SEQUENCE</scope>
    <source>
        <strain evidence="2">PL001</strain>
    </source>
</reference>
<dbReference type="RefSeq" id="WP_036658299.1">
    <property type="nucleotide sequence ID" value="NZ_CBCRXL010000102.1"/>
</dbReference>
<name>A0AAP5JQ07_9BACL</name>
<dbReference type="AlphaFoldDB" id="A0AAP5JQ07"/>
<sequence length="154" mass="18225">MTYEQLLIEASQHGVDIFEENIRGSIKGLYCNNTIWINKCITTTIEKKCILSEELGHYHTSSGNILDQSDIRNRKQEIRARDWACQRLVTLNDFVSAYESGVCNKFELAEFLGITEDFLEMTLDYYRRKYEHYAFFKSYIIFFDPLVLVKMLEY</sequence>
<gene>
    <name evidence="2" type="ORF">P7H09_00545</name>
</gene>
<proteinExistence type="predicted"/>
<organism evidence="2 3">
    <name type="scientific">Paenibacillus larvae</name>
    <dbReference type="NCBI Taxonomy" id="1464"/>
    <lineage>
        <taxon>Bacteria</taxon>
        <taxon>Bacillati</taxon>
        <taxon>Bacillota</taxon>
        <taxon>Bacilli</taxon>
        <taxon>Bacillales</taxon>
        <taxon>Paenibacillaceae</taxon>
        <taxon>Paenibacillus</taxon>
    </lineage>
</organism>
<protein>
    <submittedName>
        <fullName evidence="2">ImmA/IrrE family metallo-endopeptidase</fullName>
    </submittedName>
</protein>
<dbReference type="EMBL" id="JARQGV010000004">
    <property type="protein sequence ID" value="MDT2249926.1"/>
    <property type="molecule type" value="Genomic_DNA"/>
</dbReference>
<evidence type="ECO:0000259" key="1">
    <source>
        <dbReference type="Pfam" id="PF06114"/>
    </source>
</evidence>
<dbReference type="Proteomes" id="UP001259239">
    <property type="component" value="Unassembled WGS sequence"/>
</dbReference>
<feature type="domain" description="IrrE N-terminal-like" evidence="1">
    <location>
        <begin position="10"/>
        <end position="123"/>
    </location>
</feature>
<reference evidence="2" key="2">
    <citation type="submission" date="2023-03" db="EMBL/GenBank/DDBJ databases">
        <authorList>
            <person name="Obshta O."/>
            <person name="Zabrodski M.W."/>
            <person name="Soomro T."/>
            <person name="Wilson G."/>
            <person name="Masood F."/>
            <person name="Thebeau J."/>
            <person name="Bezerra Da Silva M.C."/>
            <person name="Raza F."/>
            <person name="Biganski S."/>
            <person name="Jose M."/>
            <person name="Camilli M."/>
            <person name="Kozii I.V."/>
            <person name="Kozii R.V."/>
            <person name="Simko E."/>
            <person name="Wood S.C."/>
        </authorList>
    </citation>
    <scope>NUCLEOTIDE SEQUENCE</scope>
    <source>
        <strain evidence="2">PL001</strain>
    </source>
</reference>
<evidence type="ECO:0000313" key="3">
    <source>
        <dbReference type="Proteomes" id="UP001259239"/>
    </source>
</evidence>
<comment type="caution">
    <text evidence="2">The sequence shown here is derived from an EMBL/GenBank/DDBJ whole genome shotgun (WGS) entry which is preliminary data.</text>
</comment>
<accession>A0AAP5JQ07</accession>
<dbReference type="InterPro" id="IPR010359">
    <property type="entry name" value="IrrE_HExxH"/>
</dbReference>